<dbReference type="InterPro" id="IPR036365">
    <property type="entry name" value="PGBD-like_sf"/>
</dbReference>
<name>A0ABU2ULD9_9ACTN</name>
<feature type="domain" description="Peptidoglycan binding-like" evidence="2">
    <location>
        <begin position="211"/>
        <end position="267"/>
    </location>
</feature>
<evidence type="ECO:0000313" key="3">
    <source>
        <dbReference type="EMBL" id="MDT0474086.1"/>
    </source>
</evidence>
<dbReference type="EMBL" id="JAVRFF010000019">
    <property type="protein sequence ID" value="MDT0474086.1"/>
    <property type="molecule type" value="Genomic_DNA"/>
</dbReference>
<dbReference type="InterPro" id="IPR036366">
    <property type="entry name" value="PGBDSf"/>
</dbReference>
<dbReference type="InterPro" id="IPR002477">
    <property type="entry name" value="Peptidoglycan-bd-like"/>
</dbReference>
<evidence type="ECO:0000259" key="2">
    <source>
        <dbReference type="Pfam" id="PF01471"/>
    </source>
</evidence>
<protein>
    <submittedName>
        <fullName evidence="3">Helix-turn-helix domain-containing protein</fullName>
    </submittedName>
</protein>
<gene>
    <name evidence="3" type="ORF">RM863_18325</name>
</gene>
<dbReference type="RefSeq" id="WP_311635744.1">
    <property type="nucleotide sequence ID" value="NZ_JAVRFF010000019.1"/>
</dbReference>
<accession>A0ABU2ULD9</accession>
<dbReference type="Pfam" id="PF01471">
    <property type="entry name" value="PG_binding_1"/>
    <property type="match status" value="1"/>
</dbReference>
<dbReference type="Pfam" id="PF13560">
    <property type="entry name" value="HTH_31"/>
    <property type="match status" value="1"/>
</dbReference>
<sequence length="271" mass="28395">MRWKMLPESLSPAERQLVAELRLLKDRSGLSLMSLGARTPFSVSSWERYLNGGAVPPTTAVVAFARLAGADAAPLLALRDAAQRSRATPKTVLDNSGPARALDDTDPARAVDEPDPARAAAVNADAEHPAPGPSPSGGRVRVAALSTAVGAVLLSAAVSVWLIRAPASGTPRGTATGGGAGAYTCSYSRHGDLVFAGNSTTTTHLVSLNTTGPEAAEVQCLLLRHRLSPGDVDGYYGDRTAAQVERLQRENHVPADRIVGEQTWALLRHVE</sequence>
<evidence type="ECO:0000313" key="4">
    <source>
        <dbReference type="Proteomes" id="UP001180489"/>
    </source>
</evidence>
<proteinExistence type="predicted"/>
<reference evidence="3" key="1">
    <citation type="submission" date="2024-05" db="EMBL/GenBank/DDBJ databases">
        <title>30 novel species of actinomycetes from the DSMZ collection.</title>
        <authorList>
            <person name="Nouioui I."/>
        </authorList>
    </citation>
    <scope>NUCLEOTIDE SEQUENCE</scope>
    <source>
        <strain evidence="3">DSM 41014</strain>
    </source>
</reference>
<evidence type="ECO:0000256" key="1">
    <source>
        <dbReference type="SAM" id="MobiDB-lite"/>
    </source>
</evidence>
<organism evidence="3 4">
    <name type="scientific">Streptomyces hintoniae</name>
    <dbReference type="NCBI Taxonomy" id="3075521"/>
    <lineage>
        <taxon>Bacteria</taxon>
        <taxon>Bacillati</taxon>
        <taxon>Actinomycetota</taxon>
        <taxon>Actinomycetes</taxon>
        <taxon>Kitasatosporales</taxon>
        <taxon>Streptomycetaceae</taxon>
        <taxon>Streptomyces</taxon>
    </lineage>
</organism>
<feature type="region of interest" description="Disordered" evidence="1">
    <location>
        <begin position="84"/>
        <end position="139"/>
    </location>
</feature>
<dbReference type="Proteomes" id="UP001180489">
    <property type="component" value="Unassembled WGS sequence"/>
</dbReference>
<comment type="caution">
    <text evidence="3">The sequence shown here is derived from an EMBL/GenBank/DDBJ whole genome shotgun (WGS) entry which is preliminary data.</text>
</comment>
<dbReference type="SUPFAM" id="SSF47090">
    <property type="entry name" value="PGBD-like"/>
    <property type="match status" value="1"/>
</dbReference>
<feature type="compositionally biased region" description="Basic and acidic residues" evidence="1">
    <location>
        <begin position="101"/>
        <end position="116"/>
    </location>
</feature>
<keyword evidence="4" id="KW-1185">Reference proteome</keyword>
<dbReference type="Gene3D" id="1.10.101.10">
    <property type="entry name" value="PGBD-like superfamily/PGBD"/>
    <property type="match status" value="1"/>
</dbReference>